<comment type="caution">
    <text evidence="4">The sequence shown here is derived from an EMBL/GenBank/DDBJ whole genome shotgun (WGS) entry which is preliminary data.</text>
</comment>
<gene>
    <name evidence="4" type="ORF">NCG91_22020</name>
</gene>
<dbReference type="InterPro" id="IPR000383">
    <property type="entry name" value="Xaa-Pro-like_dom"/>
</dbReference>
<feature type="signal peptide" evidence="2">
    <location>
        <begin position="1"/>
        <end position="27"/>
    </location>
</feature>
<organism evidence="4 5">
    <name type="scientific">Janthinobacterium kumbetense</name>
    <dbReference type="NCBI Taxonomy" id="2950280"/>
    <lineage>
        <taxon>Bacteria</taxon>
        <taxon>Pseudomonadati</taxon>
        <taxon>Pseudomonadota</taxon>
        <taxon>Betaproteobacteria</taxon>
        <taxon>Burkholderiales</taxon>
        <taxon>Oxalobacteraceae</taxon>
        <taxon>Janthinobacterium</taxon>
    </lineage>
</organism>
<keyword evidence="5" id="KW-1185">Reference proteome</keyword>
<dbReference type="Gene3D" id="3.40.50.1820">
    <property type="entry name" value="alpha/beta hydrolase"/>
    <property type="match status" value="1"/>
</dbReference>
<dbReference type="InterPro" id="IPR029058">
    <property type="entry name" value="AB_hydrolase_fold"/>
</dbReference>
<evidence type="ECO:0000313" key="5">
    <source>
        <dbReference type="Proteomes" id="UP001202243"/>
    </source>
</evidence>
<reference evidence="4 5" key="1">
    <citation type="submission" date="2022-06" db="EMBL/GenBank/DDBJ databases">
        <title>Janthinobacterium kumbetensis sp. nov., isolated from spring water in Turkey.</title>
        <authorList>
            <person name="Inan Bektas K."/>
            <person name="Belduz A.A."/>
            <person name="Canakci S."/>
            <person name="Nalcaoglu A."/>
            <person name="Ceylan E."/>
            <person name="Kati H."/>
        </authorList>
    </citation>
    <scope>NUCLEOTIDE SEQUENCE [LARGE SCALE GENOMIC DNA]</scope>
    <source>
        <strain evidence="4 5">GK</strain>
    </source>
</reference>
<evidence type="ECO:0000313" key="4">
    <source>
        <dbReference type="EMBL" id="MCM2568294.1"/>
    </source>
</evidence>
<proteinExistence type="predicted"/>
<dbReference type="RefSeq" id="WP_251351205.1">
    <property type="nucleotide sequence ID" value="NZ_JAMQGR010000009.1"/>
</dbReference>
<dbReference type="EMBL" id="JAMQGR010000009">
    <property type="protein sequence ID" value="MCM2568294.1"/>
    <property type="molecule type" value="Genomic_DNA"/>
</dbReference>
<keyword evidence="1" id="KW-0378">Hydrolase</keyword>
<evidence type="ECO:0000259" key="3">
    <source>
        <dbReference type="Pfam" id="PF02129"/>
    </source>
</evidence>
<dbReference type="SUPFAM" id="SSF53474">
    <property type="entry name" value="alpha/beta-Hydrolases"/>
    <property type="match status" value="1"/>
</dbReference>
<evidence type="ECO:0000256" key="2">
    <source>
        <dbReference type="SAM" id="SignalP"/>
    </source>
</evidence>
<dbReference type="Proteomes" id="UP001202243">
    <property type="component" value="Unassembled WGS sequence"/>
</dbReference>
<dbReference type="InterPro" id="IPR050261">
    <property type="entry name" value="FrsA_esterase"/>
</dbReference>
<accession>A0ABT0WXQ6</accession>
<feature type="chain" id="PRO_5046427966" evidence="2">
    <location>
        <begin position="28"/>
        <end position="395"/>
    </location>
</feature>
<dbReference type="Pfam" id="PF02129">
    <property type="entry name" value="Peptidase_S15"/>
    <property type="match status" value="1"/>
</dbReference>
<dbReference type="PANTHER" id="PTHR22946:SF9">
    <property type="entry name" value="POLYKETIDE TRANSFERASE AF380"/>
    <property type="match status" value="1"/>
</dbReference>
<evidence type="ECO:0000256" key="1">
    <source>
        <dbReference type="ARBA" id="ARBA00022801"/>
    </source>
</evidence>
<sequence>MEPAISPLVRRLCLALLLSWPCLTLQAQPASASLPLDARLNEQIIMVPAGDGLRETLETTVFRPAGPGPFPLLLMNHGKQAGPAKLQARERFIYMAAEFVRRGYVVMLPMRAGFARSTGAYRDFGCDMLGNAQGQARDVLAALAYARRQSWVDPERIVVAGQSYGGMAALALATRVLPGVRGVLNFSGGLRVDMPGCDWQGALAKSFATLGAYNHIPSLWLYGANDSYFSPALARRLFNSFTGSGGRAQLLAYGPFKRDAHLTLGSRDGVAVWLPATERFLQKIGMPVRQVYRVADAPSPPATHFALQDDIAAVPYLEEQGRAAYRVFLEKAAPRAFALSASGAWGWAEEGESPDVRALASCQRRSSLPCQLYSVDESVVWPLAGASASAAGGAQ</sequence>
<feature type="domain" description="Xaa-Pro dipeptidyl-peptidase-like" evidence="3">
    <location>
        <begin position="56"/>
        <end position="185"/>
    </location>
</feature>
<name>A0ABT0WXQ6_9BURK</name>
<dbReference type="PANTHER" id="PTHR22946">
    <property type="entry name" value="DIENELACTONE HYDROLASE DOMAIN-CONTAINING PROTEIN-RELATED"/>
    <property type="match status" value="1"/>
</dbReference>
<keyword evidence="2" id="KW-0732">Signal</keyword>
<protein>
    <submittedName>
        <fullName evidence="4">Prolyl oligopeptidase family serine peptidase</fullName>
    </submittedName>
</protein>